<feature type="domain" description="HTH LytTR-type" evidence="3">
    <location>
        <begin position="131"/>
        <end position="199"/>
    </location>
</feature>
<evidence type="ECO:0000313" key="5">
    <source>
        <dbReference type="Proteomes" id="UP001168552"/>
    </source>
</evidence>
<sequence>MKINCLIVDDEKVSRKVVARYVELTNYLHLTKECETAEEALQILKEEDIDIIFLDIQMPGMSGMELLQTFDNAYEVILITGVDSYAVQAFENKATDYLVKPFDYNRFLKAVTRAKENIENFRSKSEKFTDLFFKSDSRMVRAEFSNIFYIEAMADYVVIVTENAKYIVHSTMKGIENRLPSSMFARVHRSYIVNMKKIEYMEDMAVHMRGKAIPIGASYKENYMERLNFL</sequence>
<dbReference type="RefSeq" id="WP_320005035.1">
    <property type="nucleotide sequence ID" value="NZ_JAUHJS010000007.1"/>
</dbReference>
<dbReference type="SMART" id="SM00448">
    <property type="entry name" value="REC"/>
    <property type="match status" value="1"/>
</dbReference>
<dbReference type="PANTHER" id="PTHR37299:SF1">
    <property type="entry name" value="STAGE 0 SPORULATION PROTEIN A HOMOLOG"/>
    <property type="match status" value="1"/>
</dbReference>
<accession>A0ABT8F7N2</accession>
<dbReference type="InterPro" id="IPR011006">
    <property type="entry name" value="CheY-like_superfamily"/>
</dbReference>
<reference evidence="4" key="1">
    <citation type="submission" date="2023-06" db="EMBL/GenBank/DDBJ databases">
        <title>Cytophagales bacterium Strain LB-30, isolated from soil.</title>
        <authorList>
            <person name="Liu B."/>
        </authorList>
    </citation>
    <scope>NUCLEOTIDE SEQUENCE</scope>
    <source>
        <strain evidence="4">LB-30</strain>
    </source>
</reference>
<dbReference type="SUPFAM" id="SSF52172">
    <property type="entry name" value="CheY-like"/>
    <property type="match status" value="1"/>
</dbReference>
<keyword evidence="1" id="KW-0597">Phosphoprotein</keyword>
<keyword evidence="5" id="KW-1185">Reference proteome</keyword>
<organism evidence="4 5">
    <name type="scientific">Shiella aurantiaca</name>
    <dbReference type="NCBI Taxonomy" id="3058365"/>
    <lineage>
        <taxon>Bacteria</taxon>
        <taxon>Pseudomonadati</taxon>
        <taxon>Bacteroidota</taxon>
        <taxon>Cytophagia</taxon>
        <taxon>Cytophagales</taxon>
        <taxon>Shiellaceae</taxon>
        <taxon>Shiella</taxon>
    </lineage>
</organism>
<dbReference type="Gene3D" id="3.40.50.2300">
    <property type="match status" value="1"/>
</dbReference>
<evidence type="ECO:0000313" key="4">
    <source>
        <dbReference type="EMBL" id="MDN4166498.1"/>
    </source>
</evidence>
<keyword evidence="4" id="KW-0238">DNA-binding</keyword>
<feature type="domain" description="Response regulatory" evidence="2">
    <location>
        <begin position="4"/>
        <end position="115"/>
    </location>
</feature>
<dbReference type="SMART" id="SM00850">
    <property type="entry name" value="LytTR"/>
    <property type="match status" value="1"/>
</dbReference>
<dbReference type="Gene3D" id="2.40.50.1020">
    <property type="entry name" value="LytTr DNA-binding domain"/>
    <property type="match status" value="1"/>
</dbReference>
<dbReference type="EMBL" id="JAUHJS010000007">
    <property type="protein sequence ID" value="MDN4166498.1"/>
    <property type="molecule type" value="Genomic_DNA"/>
</dbReference>
<feature type="modified residue" description="4-aspartylphosphate" evidence="1">
    <location>
        <position position="55"/>
    </location>
</feature>
<dbReference type="PROSITE" id="PS50930">
    <property type="entry name" value="HTH_LYTTR"/>
    <property type="match status" value="1"/>
</dbReference>
<dbReference type="InterPro" id="IPR046947">
    <property type="entry name" value="LytR-like"/>
</dbReference>
<dbReference type="Proteomes" id="UP001168552">
    <property type="component" value="Unassembled WGS sequence"/>
</dbReference>
<name>A0ABT8F7N2_9BACT</name>
<evidence type="ECO:0000259" key="3">
    <source>
        <dbReference type="PROSITE" id="PS50930"/>
    </source>
</evidence>
<dbReference type="Pfam" id="PF00072">
    <property type="entry name" value="Response_reg"/>
    <property type="match status" value="1"/>
</dbReference>
<gene>
    <name evidence="4" type="ORF">QWY31_13390</name>
</gene>
<comment type="caution">
    <text evidence="4">The sequence shown here is derived from an EMBL/GenBank/DDBJ whole genome shotgun (WGS) entry which is preliminary data.</text>
</comment>
<dbReference type="GO" id="GO:0003677">
    <property type="term" value="F:DNA binding"/>
    <property type="evidence" value="ECO:0007669"/>
    <property type="project" value="UniProtKB-KW"/>
</dbReference>
<dbReference type="InterPro" id="IPR001789">
    <property type="entry name" value="Sig_transdc_resp-reg_receiver"/>
</dbReference>
<evidence type="ECO:0000259" key="2">
    <source>
        <dbReference type="PROSITE" id="PS50110"/>
    </source>
</evidence>
<evidence type="ECO:0000256" key="1">
    <source>
        <dbReference type="PROSITE-ProRule" id="PRU00169"/>
    </source>
</evidence>
<dbReference type="PROSITE" id="PS50110">
    <property type="entry name" value="RESPONSE_REGULATORY"/>
    <property type="match status" value="1"/>
</dbReference>
<proteinExistence type="predicted"/>
<dbReference type="PANTHER" id="PTHR37299">
    <property type="entry name" value="TRANSCRIPTIONAL REGULATOR-RELATED"/>
    <property type="match status" value="1"/>
</dbReference>
<dbReference type="Pfam" id="PF04397">
    <property type="entry name" value="LytTR"/>
    <property type="match status" value="1"/>
</dbReference>
<protein>
    <submittedName>
        <fullName evidence="4">LytTR family DNA-binding domain-containing protein</fullName>
    </submittedName>
</protein>
<dbReference type="InterPro" id="IPR007492">
    <property type="entry name" value="LytTR_DNA-bd_dom"/>
</dbReference>